<feature type="transmembrane region" description="Helical" evidence="6">
    <location>
        <begin position="423"/>
        <end position="443"/>
    </location>
</feature>
<evidence type="ECO:0000256" key="6">
    <source>
        <dbReference type="SAM" id="Phobius"/>
    </source>
</evidence>
<dbReference type="Gene3D" id="1.20.1740.10">
    <property type="entry name" value="Amino acid/polyamine transporter I"/>
    <property type="match status" value="1"/>
</dbReference>
<evidence type="ECO:0000313" key="8">
    <source>
        <dbReference type="Proteomes" id="UP000027920"/>
    </source>
</evidence>
<comment type="subcellular location">
    <subcellularLocation>
        <location evidence="1">Membrane</location>
        <topology evidence="1">Multi-pass membrane protein</topology>
    </subcellularLocation>
</comment>
<feature type="transmembrane region" description="Helical" evidence="6">
    <location>
        <begin position="138"/>
        <end position="159"/>
    </location>
</feature>
<dbReference type="RefSeq" id="XP_013256611.1">
    <property type="nucleotide sequence ID" value="XM_013401157.1"/>
</dbReference>
<dbReference type="HOGENOM" id="CLU_013661_1_1_1"/>
<evidence type="ECO:0000256" key="3">
    <source>
        <dbReference type="ARBA" id="ARBA00022989"/>
    </source>
</evidence>
<dbReference type="PANTHER" id="PTHR11785">
    <property type="entry name" value="AMINO ACID TRANSPORTER"/>
    <property type="match status" value="1"/>
</dbReference>
<evidence type="ECO:0000313" key="7">
    <source>
        <dbReference type="EMBL" id="KEF54021.1"/>
    </source>
</evidence>
<gene>
    <name evidence="7" type="ORF">A1O9_09816</name>
</gene>
<keyword evidence="8" id="KW-1185">Reference proteome</keyword>
<accession>A0A072P2D1</accession>
<reference evidence="7 8" key="1">
    <citation type="submission" date="2013-03" db="EMBL/GenBank/DDBJ databases">
        <title>The Genome Sequence of Exophiala aquamarina CBS 119918.</title>
        <authorList>
            <consortium name="The Broad Institute Genomics Platform"/>
            <person name="Cuomo C."/>
            <person name="de Hoog S."/>
            <person name="Gorbushina A."/>
            <person name="Walker B."/>
            <person name="Young S.K."/>
            <person name="Zeng Q."/>
            <person name="Gargeya S."/>
            <person name="Fitzgerald M."/>
            <person name="Haas B."/>
            <person name="Abouelleil A."/>
            <person name="Allen A.W."/>
            <person name="Alvarado L."/>
            <person name="Arachchi H.M."/>
            <person name="Berlin A.M."/>
            <person name="Chapman S.B."/>
            <person name="Gainer-Dewar J."/>
            <person name="Goldberg J."/>
            <person name="Griggs A."/>
            <person name="Gujja S."/>
            <person name="Hansen M."/>
            <person name="Howarth C."/>
            <person name="Imamovic A."/>
            <person name="Ireland A."/>
            <person name="Larimer J."/>
            <person name="McCowan C."/>
            <person name="Murphy C."/>
            <person name="Pearson M."/>
            <person name="Poon T.W."/>
            <person name="Priest M."/>
            <person name="Roberts A."/>
            <person name="Saif S."/>
            <person name="Shea T."/>
            <person name="Sisk P."/>
            <person name="Sykes S."/>
            <person name="Wortman J."/>
            <person name="Nusbaum C."/>
            <person name="Birren B."/>
        </authorList>
    </citation>
    <scope>NUCLEOTIDE SEQUENCE [LARGE SCALE GENOMIC DNA]</scope>
    <source>
        <strain evidence="7 8">CBS 119918</strain>
    </source>
</reference>
<comment type="caution">
    <text evidence="7">The sequence shown here is derived from an EMBL/GenBank/DDBJ whole genome shotgun (WGS) entry which is preliminary data.</text>
</comment>
<evidence type="ECO:0008006" key="9">
    <source>
        <dbReference type="Google" id="ProtNLM"/>
    </source>
</evidence>
<dbReference type="EMBL" id="AMGV01000011">
    <property type="protein sequence ID" value="KEF54021.1"/>
    <property type="molecule type" value="Genomic_DNA"/>
</dbReference>
<feature type="transmembrane region" description="Helical" evidence="6">
    <location>
        <begin position="68"/>
        <end position="90"/>
    </location>
</feature>
<feature type="transmembrane region" description="Helical" evidence="6">
    <location>
        <begin position="455"/>
        <end position="475"/>
    </location>
</feature>
<dbReference type="GO" id="GO:0016020">
    <property type="term" value="C:membrane"/>
    <property type="evidence" value="ECO:0007669"/>
    <property type="project" value="UniProtKB-SubCell"/>
</dbReference>
<organism evidence="7 8">
    <name type="scientific">Exophiala aquamarina CBS 119918</name>
    <dbReference type="NCBI Taxonomy" id="1182545"/>
    <lineage>
        <taxon>Eukaryota</taxon>
        <taxon>Fungi</taxon>
        <taxon>Dikarya</taxon>
        <taxon>Ascomycota</taxon>
        <taxon>Pezizomycotina</taxon>
        <taxon>Eurotiomycetes</taxon>
        <taxon>Chaetothyriomycetidae</taxon>
        <taxon>Chaetothyriales</taxon>
        <taxon>Herpotrichiellaceae</taxon>
        <taxon>Exophiala</taxon>
    </lineage>
</organism>
<dbReference type="VEuPathDB" id="FungiDB:A1O9_09816"/>
<feature type="transmembrane region" description="Helical" evidence="6">
    <location>
        <begin position="534"/>
        <end position="556"/>
    </location>
</feature>
<protein>
    <recommendedName>
        <fullName evidence="9">Amino acid permease/ SLC12A domain-containing protein</fullName>
    </recommendedName>
</protein>
<sequence>MPLNPHEEALLGNPTDSDIDYDHQRIEHAPAERIKIGKWTLVALILNRTIGSGIFLTPHRILAGTGCVGGALFLWVVGAVISLCALYVWLECGLSMPQRTVRGETEPRGVPRSGGEKNFLEFMFPNAGARLPHIRTTCAFSIMFILLYNLSGNALSFGIQVMTASGIYDPISGNAPDKGSAAGIAIGALTFVVLLHMFSRRGGILVNNAFAIIKVMLLVAIIALGIAKGAGAFSGPGKAPLENFTSDVFATNRKDVTSWSNALMLCMYSFSGYEQPFYVLAESRSPHKTFPKYTVLAMGIAVVLFVLVNIAYLFAVPKDLVIPSGASEPPQSIDMATLFFQHLFNDQAHARRAMAALIAVSIFGNLVVMTFTAARVKQEIAKEGILPKSLLFATSYTTPYGLWKKWMSRNTILAEDLEQAPTAAFVLHWFTSILLILVTLPIGDPRKAYSALVSLYSYTIVTLLGFWVSIGLLGIKLRRGKWHWQDRRRYRPWLSPVHAIIYTLATAFMLITAFVPPSLGSPFHSSVTGFEWYIVPAIGLSAPLWGMAWYGGLLIYQRITDNQLVVHRTPFWMKDPDYPSEYIQQAEIIDHTWQIRPRRGLASGFENSEGPKDGAITRQREADPFESSSEGGGLARQKRWPWNRAQETTTMTDGRRLSDGFEG</sequence>
<feature type="transmembrane region" description="Helical" evidence="6">
    <location>
        <begin position="496"/>
        <end position="514"/>
    </location>
</feature>
<feature type="transmembrane region" description="Helical" evidence="6">
    <location>
        <begin position="353"/>
        <end position="374"/>
    </location>
</feature>
<keyword evidence="2 6" id="KW-0812">Transmembrane</keyword>
<dbReference type="InterPro" id="IPR050598">
    <property type="entry name" value="AminoAcid_Transporter"/>
</dbReference>
<feature type="transmembrane region" description="Helical" evidence="6">
    <location>
        <begin position="293"/>
        <end position="315"/>
    </location>
</feature>
<evidence type="ECO:0000256" key="1">
    <source>
        <dbReference type="ARBA" id="ARBA00004141"/>
    </source>
</evidence>
<keyword evidence="3 6" id="KW-1133">Transmembrane helix</keyword>
<feature type="transmembrane region" description="Helical" evidence="6">
    <location>
        <begin position="179"/>
        <end position="198"/>
    </location>
</feature>
<evidence type="ECO:0000256" key="5">
    <source>
        <dbReference type="SAM" id="MobiDB-lite"/>
    </source>
</evidence>
<dbReference type="Proteomes" id="UP000027920">
    <property type="component" value="Unassembled WGS sequence"/>
</dbReference>
<name>A0A072P2D1_9EURO</name>
<proteinExistence type="predicted"/>
<keyword evidence="4 6" id="KW-0472">Membrane</keyword>
<dbReference type="InterPro" id="IPR002293">
    <property type="entry name" value="AA/rel_permease1"/>
</dbReference>
<evidence type="ECO:0000256" key="2">
    <source>
        <dbReference type="ARBA" id="ARBA00022692"/>
    </source>
</evidence>
<dbReference type="PANTHER" id="PTHR11785:SF382">
    <property type="entry name" value="LOW-AFFINITY METHIONINE PERMEASE"/>
    <property type="match status" value="1"/>
</dbReference>
<evidence type="ECO:0000256" key="4">
    <source>
        <dbReference type="ARBA" id="ARBA00023136"/>
    </source>
</evidence>
<dbReference type="GeneID" id="25284724"/>
<dbReference type="AlphaFoldDB" id="A0A072P2D1"/>
<dbReference type="GO" id="GO:0015179">
    <property type="term" value="F:L-amino acid transmembrane transporter activity"/>
    <property type="evidence" value="ECO:0007669"/>
    <property type="project" value="TreeGrafter"/>
</dbReference>
<dbReference type="STRING" id="1182545.A0A072P2D1"/>
<feature type="transmembrane region" description="Helical" evidence="6">
    <location>
        <begin position="205"/>
        <end position="227"/>
    </location>
</feature>
<dbReference type="OrthoDB" id="5982228at2759"/>
<feature type="compositionally biased region" description="Basic and acidic residues" evidence="5">
    <location>
        <begin position="653"/>
        <end position="663"/>
    </location>
</feature>
<feature type="region of interest" description="Disordered" evidence="5">
    <location>
        <begin position="602"/>
        <end position="663"/>
    </location>
</feature>
<dbReference type="Pfam" id="PF13520">
    <property type="entry name" value="AA_permease_2"/>
    <property type="match status" value="1"/>
</dbReference>